<evidence type="ECO:0000256" key="2">
    <source>
        <dbReference type="ARBA" id="ARBA00022679"/>
    </source>
</evidence>
<name>A0A2V5IL30_9MICC</name>
<evidence type="ECO:0000259" key="3">
    <source>
        <dbReference type="Pfam" id="PF01648"/>
    </source>
</evidence>
<dbReference type="GO" id="GO:0000287">
    <property type="term" value="F:magnesium ion binding"/>
    <property type="evidence" value="ECO:0007669"/>
    <property type="project" value="InterPro"/>
</dbReference>
<dbReference type="GO" id="GO:0019878">
    <property type="term" value="P:lysine biosynthetic process via aminoadipic acid"/>
    <property type="evidence" value="ECO:0007669"/>
    <property type="project" value="TreeGrafter"/>
</dbReference>
<comment type="caution">
    <text evidence="4">The sequence shown here is derived from an EMBL/GenBank/DDBJ whole genome shotgun (WGS) entry which is preliminary data.</text>
</comment>
<dbReference type="PANTHER" id="PTHR12215">
    <property type="entry name" value="PHOSPHOPANTETHEINE TRANSFERASE"/>
    <property type="match status" value="1"/>
</dbReference>
<dbReference type="GO" id="GO:0005829">
    <property type="term" value="C:cytosol"/>
    <property type="evidence" value="ECO:0007669"/>
    <property type="project" value="TreeGrafter"/>
</dbReference>
<keyword evidence="2 4" id="KW-0808">Transferase</keyword>
<feature type="domain" description="4'-phosphopantetheinyl transferase" evidence="3">
    <location>
        <begin position="128"/>
        <end position="193"/>
    </location>
</feature>
<dbReference type="SUPFAM" id="SSF56214">
    <property type="entry name" value="4'-phosphopantetheinyl transferase"/>
    <property type="match status" value="2"/>
</dbReference>
<evidence type="ECO:0000313" key="4">
    <source>
        <dbReference type="EMBL" id="PYI37368.1"/>
    </source>
</evidence>
<dbReference type="OrthoDB" id="190168at2"/>
<dbReference type="PANTHER" id="PTHR12215:SF10">
    <property type="entry name" value="L-AMINOADIPATE-SEMIALDEHYDE DEHYDROGENASE-PHOSPHOPANTETHEINYL TRANSFERASE"/>
    <property type="match status" value="1"/>
</dbReference>
<keyword evidence="5" id="KW-1185">Reference proteome</keyword>
<dbReference type="AlphaFoldDB" id="A0A2V5IL30"/>
<organism evidence="4 5">
    <name type="scientific">Arthrobacter psychrolactophilus</name>
    <dbReference type="NCBI Taxonomy" id="92442"/>
    <lineage>
        <taxon>Bacteria</taxon>
        <taxon>Bacillati</taxon>
        <taxon>Actinomycetota</taxon>
        <taxon>Actinomycetes</taxon>
        <taxon>Micrococcales</taxon>
        <taxon>Micrococcaceae</taxon>
        <taxon>Arthrobacter</taxon>
    </lineage>
</organism>
<proteinExistence type="inferred from homology"/>
<reference evidence="4 5" key="1">
    <citation type="submission" date="2018-05" db="EMBL/GenBank/DDBJ databases">
        <title>Genetic diversity of glacier-inhabiting Cryobacterium bacteria in China and description of Cryobacterium mengkeensis sp. nov. and Arthrobacter glacialis sp. nov.</title>
        <authorList>
            <person name="Liu Q."/>
            <person name="Xin Y.-H."/>
        </authorList>
    </citation>
    <scope>NUCLEOTIDE SEQUENCE [LARGE SCALE GENOMIC DNA]</scope>
    <source>
        <strain evidence="4 5">B7</strain>
    </source>
</reference>
<accession>A0A2V5IL30</accession>
<evidence type="ECO:0000256" key="1">
    <source>
        <dbReference type="ARBA" id="ARBA00010990"/>
    </source>
</evidence>
<dbReference type="GO" id="GO:0008897">
    <property type="term" value="F:holo-[acyl-carrier-protein] synthase activity"/>
    <property type="evidence" value="ECO:0007669"/>
    <property type="project" value="InterPro"/>
</dbReference>
<comment type="similarity">
    <text evidence="1">Belongs to the P-Pant transferase superfamily. Gsp/Sfp/HetI/AcpT family.</text>
</comment>
<dbReference type="Pfam" id="PF01648">
    <property type="entry name" value="ACPS"/>
    <property type="match status" value="1"/>
</dbReference>
<evidence type="ECO:0000313" key="5">
    <source>
        <dbReference type="Proteomes" id="UP000247980"/>
    </source>
</evidence>
<dbReference type="InterPro" id="IPR008278">
    <property type="entry name" value="4-PPantetheinyl_Trfase_dom"/>
</dbReference>
<dbReference type="Gene3D" id="3.90.470.20">
    <property type="entry name" value="4'-phosphopantetheinyl transferase domain"/>
    <property type="match status" value="1"/>
</dbReference>
<sequence>MNETVLEALSRSHVTVRAFELAGVDQALAGALESAEHERAATLLDAVTRRDFLAGRITQRLMAAELLSVPPQELRIAYHCPDCGLNPVPSHGRPGYQLHGLHSSLTISLSRSHGWGVAAMVPGAGQALGIDVQKISQVSFAGFDDVALSPTERKRLALIAPGAQNDWRATAWARKEALAKHSGLGLRTDPTLIPAFPEDQLPERGSQPVMLWDLAPADLGMPAGFAVAVAFSESLLSADATESAHL</sequence>
<dbReference type="EMBL" id="QJVC01000023">
    <property type="protein sequence ID" value="PYI37368.1"/>
    <property type="molecule type" value="Genomic_DNA"/>
</dbReference>
<dbReference type="RefSeq" id="WP_110486516.1">
    <property type="nucleotide sequence ID" value="NZ_QJVC01000023.1"/>
</dbReference>
<dbReference type="InterPro" id="IPR050559">
    <property type="entry name" value="P-Pant_transferase_sf"/>
</dbReference>
<dbReference type="Proteomes" id="UP000247980">
    <property type="component" value="Unassembled WGS sequence"/>
</dbReference>
<dbReference type="InterPro" id="IPR037143">
    <property type="entry name" value="4-PPantetheinyl_Trfase_dom_sf"/>
</dbReference>
<gene>
    <name evidence="4" type="ORF">CVS30_15765</name>
</gene>
<protein>
    <submittedName>
        <fullName evidence="4">4-phosphopantetheinyl transferase</fullName>
    </submittedName>
</protein>